<dbReference type="Gene3D" id="1.25.40.20">
    <property type="entry name" value="Ankyrin repeat-containing domain"/>
    <property type="match status" value="1"/>
</dbReference>
<reference evidence="2 3" key="1">
    <citation type="journal article" date="2006" name="Science">
        <title>Phytophthora genome sequences uncover evolutionary origins and mechanisms of pathogenesis.</title>
        <authorList>
            <person name="Tyler B.M."/>
            <person name="Tripathy S."/>
            <person name="Zhang X."/>
            <person name="Dehal P."/>
            <person name="Jiang R.H."/>
            <person name="Aerts A."/>
            <person name="Arredondo F.D."/>
            <person name="Baxter L."/>
            <person name="Bensasson D."/>
            <person name="Beynon J.L."/>
            <person name="Chapman J."/>
            <person name="Damasceno C.M."/>
            <person name="Dorrance A.E."/>
            <person name="Dou D."/>
            <person name="Dickerman A.W."/>
            <person name="Dubchak I.L."/>
            <person name="Garbelotto M."/>
            <person name="Gijzen M."/>
            <person name="Gordon S.G."/>
            <person name="Govers F."/>
            <person name="Grunwald N.J."/>
            <person name="Huang W."/>
            <person name="Ivors K.L."/>
            <person name="Jones R.W."/>
            <person name="Kamoun S."/>
            <person name="Krampis K."/>
            <person name="Lamour K.H."/>
            <person name="Lee M.K."/>
            <person name="McDonald W.H."/>
            <person name="Medina M."/>
            <person name="Meijer H.J."/>
            <person name="Nordberg E.K."/>
            <person name="Maclean D.J."/>
            <person name="Ospina-Giraldo M.D."/>
            <person name="Morris P.F."/>
            <person name="Phuntumart V."/>
            <person name="Putnam N.H."/>
            <person name="Rash S."/>
            <person name="Rose J.K."/>
            <person name="Sakihama Y."/>
            <person name="Salamov A.A."/>
            <person name="Savidor A."/>
            <person name="Scheuring C.F."/>
            <person name="Smith B.M."/>
            <person name="Sobral B.W."/>
            <person name="Terry A."/>
            <person name="Torto-Alalibo T.A."/>
            <person name="Win J."/>
            <person name="Xu Z."/>
            <person name="Zhang H."/>
            <person name="Grigoriev I.V."/>
            <person name="Rokhsar D.S."/>
            <person name="Boore J.L."/>
        </authorList>
    </citation>
    <scope>NUCLEOTIDE SEQUENCE [LARGE SCALE GENOMIC DNA]</scope>
    <source>
        <strain evidence="2 3">P6497</strain>
    </source>
</reference>
<accession>G4ZF45</accession>
<organism evidence="2 3">
    <name type="scientific">Phytophthora sojae (strain P6497)</name>
    <name type="common">Soybean stem and root rot agent</name>
    <name type="synonym">Phytophthora megasperma f. sp. glycines</name>
    <dbReference type="NCBI Taxonomy" id="1094619"/>
    <lineage>
        <taxon>Eukaryota</taxon>
        <taxon>Sar</taxon>
        <taxon>Stramenopiles</taxon>
        <taxon>Oomycota</taxon>
        <taxon>Peronosporomycetes</taxon>
        <taxon>Peronosporales</taxon>
        <taxon>Peronosporaceae</taxon>
        <taxon>Phytophthora</taxon>
    </lineage>
</organism>
<dbReference type="PANTHER" id="PTHR46586">
    <property type="entry name" value="ANKYRIN REPEAT-CONTAINING PROTEIN"/>
    <property type="match status" value="1"/>
</dbReference>
<evidence type="ECO:0000313" key="2">
    <source>
        <dbReference type="EMBL" id="EGZ18476.1"/>
    </source>
</evidence>
<dbReference type="SUPFAM" id="SSF48403">
    <property type="entry name" value="Ankyrin repeat"/>
    <property type="match status" value="1"/>
</dbReference>
<proteinExistence type="predicted"/>
<dbReference type="SMR" id="G4ZF45"/>
<evidence type="ECO:0000313" key="3">
    <source>
        <dbReference type="Proteomes" id="UP000002640"/>
    </source>
</evidence>
<dbReference type="EMBL" id="JH159154">
    <property type="protein sequence ID" value="EGZ18476.1"/>
    <property type="molecule type" value="Genomic_DNA"/>
</dbReference>
<evidence type="ECO:0000256" key="1">
    <source>
        <dbReference type="SAM" id="MobiDB-lite"/>
    </source>
</evidence>
<sequence length="493" mass="54847">MKRSRGSDNEPPRAMSAAGELEIAADYPYKKLKDARFPVAIASLHPVLDAINEWAKTPEEAILEAVQGSKRLGKAMALAAEAGLLDIVKFFLENAGHYSEEEEEGEEETDEEAGENEDEDECDKYLTWEARRDAAVVAAGSGHLDIVEYIFPEIVWREYDSDDEAGDRQFYQGRIYRATWSVLEAGAENDHLEVVEFSVNHAKDRDYWHWYNPTMRKLCALARASAKGHTDVVIFLLSDRENCWNIARAFEKAAVPGNELLANILYDVYSRREKHDLFVRMAMAGSTSAVEYLHKKHPVESASLEAGFLAAVTHEWIDIIEFLLSTDEVSAGLFDKAFVLASSRGKLKSVTLLYGKKRASPISIIDALETAGSLAVIKFLYSNEDVSVSSIAAAFTNALRYGPTRETIKSFSSELSEESTRIVCYLYAMNCIPPEAVSDAFQWVVFKIPVDDATAMYTEHSISSAAIGTAFERAVTERRGLALVKFLIDQGSV</sequence>
<dbReference type="InterPro" id="IPR036770">
    <property type="entry name" value="Ankyrin_rpt-contain_sf"/>
</dbReference>
<dbReference type="AlphaFoldDB" id="G4ZF45"/>
<feature type="compositionally biased region" description="Acidic residues" evidence="1">
    <location>
        <begin position="100"/>
        <end position="120"/>
    </location>
</feature>
<dbReference type="InterPro" id="IPR052050">
    <property type="entry name" value="SecEffector_AnkRepeat"/>
</dbReference>
<dbReference type="RefSeq" id="XP_009527534.1">
    <property type="nucleotide sequence ID" value="XM_009529239.1"/>
</dbReference>
<gene>
    <name evidence="2" type="ORF">PHYSODRAFT_301130</name>
</gene>
<dbReference type="KEGG" id="psoj:PHYSODRAFT_301130"/>
<dbReference type="InParanoid" id="G4ZF45"/>
<name>G4ZF45_PHYSP</name>
<dbReference type="Proteomes" id="UP000002640">
    <property type="component" value="Unassembled WGS sequence"/>
</dbReference>
<keyword evidence="3" id="KW-1185">Reference proteome</keyword>
<dbReference type="PANTHER" id="PTHR46586:SF4">
    <property type="match status" value="1"/>
</dbReference>
<protein>
    <submittedName>
        <fullName evidence="2">Uncharacterized protein</fullName>
    </submittedName>
</protein>
<dbReference type="GeneID" id="20641956"/>
<feature type="region of interest" description="Disordered" evidence="1">
    <location>
        <begin position="98"/>
        <end position="120"/>
    </location>
</feature>